<accession>A0A2K9J6P6</accession>
<evidence type="ECO:0000313" key="1">
    <source>
        <dbReference type="EMBL" id="AUJ25961.1"/>
    </source>
</evidence>
<evidence type="ECO:0000313" key="2">
    <source>
        <dbReference type="Proteomes" id="UP000234237"/>
    </source>
</evidence>
<dbReference type="STRING" id="302167.GCA_900166595_01750"/>
<dbReference type="KEGG" id="vpn:A21D_02919"/>
<sequence>MKKQTLSFYYTIGKYKVFRVYSIRKTTDFAIRLGDEPSFSRINKGIMVFVVE</sequence>
<organism evidence="1 2">
    <name type="scientific">Virgibacillus dokdonensis</name>
    <dbReference type="NCBI Taxonomy" id="302167"/>
    <lineage>
        <taxon>Bacteria</taxon>
        <taxon>Bacillati</taxon>
        <taxon>Bacillota</taxon>
        <taxon>Bacilli</taxon>
        <taxon>Bacillales</taxon>
        <taxon>Bacillaceae</taxon>
        <taxon>Virgibacillus</taxon>
    </lineage>
</organism>
<name>A0A2K9J6P6_9BACI</name>
<dbReference type="Proteomes" id="UP000234237">
    <property type="component" value="Chromosome"/>
</dbReference>
<dbReference type="AlphaFoldDB" id="A0A2K9J6P6"/>
<reference evidence="2" key="1">
    <citation type="submission" date="2016-11" db="EMBL/GenBank/DDBJ databases">
        <title>Complete genome sequence of Virgibacillus pantothenticus 21D, a halophilic bacterium isolated from the deep hypersaline anoxic basin Discovery in the Mediterranean Sea.</title>
        <authorList>
            <person name="Zeaiter Z."/>
            <person name="Booth J.M."/>
            <person name="Prosdocimi E.M."/>
            <person name="Mapelli F."/>
            <person name="Fusi M."/>
            <person name="Daffonchio D."/>
            <person name="Borin S."/>
            <person name="Crotti E."/>
        </authorList>
    </citation>
    <scope>NUCLEOTIDE SEQUENCE [LARGE SCALE GENOMIC DNA]</scope>
    <source>
        <strain evidence="2">21D</strain>
    </source>
</reference>
<dbReference type="EMBL" id="CP018622">
    <property type="protein sequence ID" value="AUJ25961.1"/>
    <property type="molecule type" value="Genomic_DNA"/>
</dbReference>
<protein>
    <submittedName>
        <fullName evidence="1">Uncharacterized protein</fullName>
    </submittedName>
</protein>
<gene>
    <name evidence="1" type="ORF">A21D_02919</name>
</gene>
<proteinExistence type="predicted"/>